<organism evidence="9 10">
    <name type="scientific">Phocaeicola dorei</name>
    <dbReference type="NCBI Taxonomy" id="357276"/>
    <lineage>
        <taxon>Bacteria</taxon>
        <taxon>Pseudomonadati</taxon>
        <taxon>Bacteroidota</taxon>
        <taxon>Bacteroidia</taxon>
        <taxon>Bacteroidales</taxon>
        <taxon>Bacteroidaceae</taxon>
        <taxon>Phocaeicola</taxon>
    </lineage>
</organism>
<reference evidence="9" key="1">
    <citation type="journal article" date="2023" name="Nat. Commun.">
        <title>Identification of a novel Human Milk Oligosaccharides utilization cluster in the infant gut commensal Bacteroides dorei.</title>
        <authorList>
            <person name="Kijner S."/>
            <person name="Ennis D."/>
            <person name="Shmorak S."/>
            <person name="Florentin A."/>
            <person name="Yassour M."/>
        </authorList>
    </citation>
    <scope>NUCLEOTIDE SEQUENCE</scope>
    <source>
        <strain evidence="9">2</strain>
    </source>
</reference>
<dbReference type="AlphaFoldDB" id="A0AA95HN49"/>
<name>A0AA95HN49_9BACT</name>
<evidence type="ECO:0000313" key="10">
    <source>
        <dbReference type="Proteomes" id="UP001177934"/>
    </source>
</evidence>
<dbReference type="EMBL" id="CP126056">
    <property type="protein sequence ID" value="WHX11246.1"/>
    <property type="molecule type" value="Genomic_DNA"/>
</dbReference>
<dbReference type="PROSITE" id="PS51257">
    <property type="entry name" value="PROKAR_LIPOPROTEIN"/>
    <property type="match status" value="1"/>
</dbReference>
<dbReference type="Pfam" id="PF14322">
    <property type="entry name" value="SusD-like_3"/>
    <property type="match status" value="1"/>
</dbReference>
<dbReference type="Gene3D" id="1.25.40.390">
    <property type="match status" value="1"/>
</dbReference>
<sequence>MKFNHIFLSVALSAALMGGFTSCDDFLAEDPYAFVGPDQVGNDNAAVNLWVTGVYSKWANDMFRWQNFPRVLEMDCDYTSGPDWAFSNLGAGNFQGDEVADAVWKGCYSLINRTNVALNYVNQITGADEKVKANAIGELKFNKAFAYFMLTKAYGDIPMFDVAISEGASYEQPRRPIAEVYAEIIRLLEEAIPVIYKNTDADFQEGHVAQGAAAGLLAKVYATMASGSMTAGEEMIVKTGASYEFNNGEKVLVLPTSKTFKKIQVAGYESFDTKDCYTKAAQYAKDVMDGKYGSYDLLPYDELWKRSNYNKTEHMFMLQTLNNDEEYGNTIHRWFSGTENAQGLIQQGQWIGNRYHWYTLFDSKDYRITKGVKHRFRYSYQASDNYGFYYPNTPEYKLMATGYDENGNKVADPVAPYNDGVQYTFNVSSSTLAYSTKYSDVTDPTVERSDAYWPFLRYADIVLIYAEAMCELGSGVDSEAIKALNAIRARSNANPAVTSGNGAIDSKVALRSAIFEERAKELALEGDRRWDLIRWGLYLDVMNSIGGTNEDGTKTNYDEASVNKHRETKHLLFPIPSAEISTNDAIDSNNRVGAKHIEKELSYNQKTNRI</sequence>
<dbReference type="InterPro" id="IPR012944">
    <property type="entry name" value="SusD_RagB_dom"/>
</dbReference>
<dbReference type="GO" id="GO:0009279">
    <property type="term" value="C:cell outer membrane"/>
    <property type="evidence" value="ECO:0007669"/>
    <property type="project" value="UniProtKB-SubCell"/>
</dbReference>
<accession>A0AA95HN49</accession>
<feature type="domain" description="RagB/SusD" evidence="7">
    <location>
        <begin position="349"/>
        <end position="589"/>
    </location>
</feature>
<evidence type="ECO:0000259" key="7">
    <source>
        <dbReference type="Pfam" id="PF07980"/>
    </source>
</evidence>
<keyword evidence="5" id="KW-0998">Cell outer membrane</keyword>
<evidence type="ECO:0000256" key="3">
    <source>
        <dbReference type="ARBA" id="ARBA00022729"/>
    </source>
</evidence>
<gene>
    <name evidence="9" type="ORF">QNN11_08055</name>
</gene>
<evidence type="ECO:0000313" key="9">
    <source>
        <dbReference type="EMBL" id="WHX11246.1"/>
    </source>
</evidence>
<dbReference type="Proteomes" id="UP001177934">
    <property type="component" value="Chromosome"/>
</dbReference>
<feature type="signal peptide" evidence="6">
    <location>
        <begin position="1"/>
        <end position="23"/>
    </location>
</feature>
<protein>
    <submittedName>
        <fullName evidence="9">RagB/SusD family nutrient uptake outer membrane protein</fullName>
    </submittedName>
</protein>
<evidence type="ECO:0000256" key="1">
    <source>
        <dbReference type="ARBA" id="ARBA00004442"/>
    </source>
</evidence>
<evidence type="ECO:0000256" key="5">
    <source>
        <dbReference type="ARBA" id="ARBA00023237"/>
    </source>
</evidence>
<evidence type="ECO:0000256" key="4">
    <source>
        <dbReference type="ARBA" id="ARBA00023136"/>
    </source>
</evidence>
<feature type="domain" description="SusD-like N-terminal" evidence="8">
    <location>
        <begin position="68"/>
        <end position="221"/>
    </location>
</feature>
<dbReference type="Pfam" id="PF07980">
    <property type="entry name" value="SusD_RagB"/>
    <property type="match status" value="1"/>
</dbReference>
<feature type="chain" id="PRO_5041724136" evidence="6">
    <location>
        <begin position="24"/>
        <end position="610"/>
    </location>
</feature>
<keyword evidence="4" id="KW-0472">Membrane</keyword>
<dbReference type="InterPro" id="IPR011990">
    <property type="entry name" value="TPR-like_helical_dom_sf"/>
</dbReference>
<comment type="subcellular location">
    <subcellularLocation>
        <location evidence="1">Cell outer membrane</location>
    </subcellularLocation>
</comment>
<keyword evidence="3 6" id="KW-0732">Signal</keyword>
<comment type="similarity">
    <text evidence="2">Belongs to the SusD family.</text>
</comment>
<evidence type="ECO:0000256" key="6">
    <source>
        <dbReference type="SAM" id="SignalP"/>
    </source>
</evidence>
<dbReference type="InterPro" id="IPR033985">
    <property type="entry name" value="SusD-like_N"/>
</dbReference>
<proteinExistence type="inferred from homology"/>
<evidence type="ECO:0000259" key="8">
    <source>
        <dbReference type="Pfam" id="PF14322"/>
    </source>
</evidence>
<dbReference type="SUPFAM" id="SSF48452">
    <property type="entry name" value="TPR-like"/>
    <property type="match status" value="1"/>
</dbReference>
<evidence type="ECO:0000256" key="2">
    <source>
        <dbReference type="ARBA" id="ARBA00006275"/>
    </source>
</evidence>